<accession>A0ABP8WWE1</accession>
<evidence type="ECO:0000313" key="2">
    <source>
        <dbReference type="EMBL" id="GAA4695749.1"/>
    </source>
</evidence>
<name>A0ABP8WWE1_9ACTN</name>
<evidence type="ECO:0000256" key="1">
    <source>
        <dbReference type="SAM" id="MobiDB-lite"/>
    </source>
</evidence>
<comment type="caution">
    <text evidence="2">The sequence shown here is derived from an EMBL/GenBank/DDBJ whole genome shotgun (WGS) entry which is preliminary data.</text>
</comment>
<gene>
    <name evidence="2" type="ORF">GCM10023226_37690</name>
</gene>
<dbReference type="Proteomes" id="UP001500621">
    <property type="component" value="Unassembled WGS sequence"/>
</dbReference>
<proteinExistence type="predicted"/>
<dbReference type="EMBL" id="BAABIM010000004">
    <property type="protein sequence ID" value="GAA4695749.1"/>
    <property type="molecule type" value="Genomic_DNA"/>
</dbReference>
<feature type="region of interest" description="Disordered" evidence="1">
    <location>
        <begin position="91"/>
        <end position="110"/>
    </location>
</feature>
<keyword evidence="3" id="KW-1185">Reference proteome</keyword>
<protein>
    <submittedName>
        <fullName evidence="2">Uncharacterized protein</fullName>
    </submittedName>
</protein>
<reference evidence="3" key="1">
    <citation type="journal article" date="2019" name="Int. J. Syst. Evol. Microbiol.">
        <title>The Global Catalogue of Microorganisms (GCM) 10K type strain sequencing project: providing services to taxonomists for standard genome sequencing and annotation.</title>
        <authorList>
            <consortium name="The Broad Institute Genomics Platform"/>
            <consortium name="The Broad Institute Genome Sequencing Center for Infectious Disease"/>
            <person name="Wu L."/>
            <person name="Ma J."/>
        </authorList>
    </citation>
    <scope>NUCLEOTIDE SEQUENCE [LARGE SCALE GENOMIC DNA]</scope>
    <source>
        <strain evidence="3">JCM 18127</strain>
    </source>
</reference>
<organism evidence="2 3">
    <name type="scientific">Nocardioides nanhaiensis</name>
    <dbReference type="NCBI Taxonomy" id="1476871"/>
    <lineage>
        <taxon>Bacteria</taxon>
        <taxon>Bacillati</taxon>
        <taxon>Actinomycetota</taxon>
        <taxon>Actinomycetes</taxon>
        <taxon>Propionibacteriales</taxon>
        <taxon>Nocardioidaceae</taxon>
        <taxon>Nocardioides</taxon>
    </lineage>
</organism>
<sequence>MSSDAPDARVRLESQRESVRALGVELAAGAASAVDGAAGEPAGRFEGCTAVFPEGHRDFRYVLSVRVDAGAAAPASLLGAVGPVLDAAGVAAEPGERPGGRTLGGPTSGGVDVRFSELPAQGRYLLLDLAGPCVEVPAEDRDAWEGRTG</sequence>
<dbReference type="RefSeq" id="WP_345269158.1">
    <property type="nucleotide sequence ID" value="NZ_BAABIM010000004.1"/>
</dbReference>
<evidence type="ECO:0000313" key="3">
    <source>
        <dbReference type="Proteomes" id="UP001500621"/>
    </source>
</evidence>